<gene>
    <name evidence="1" type="ORF">ASPGLDRAFT_551240</name>
</gene>
<dbReference type="GeneID" id="34464378"/>
<evidence type="ECO:0000313" key="2">
    <source>
        <dbReference type="Proteomes" id="UP000184300"/>
    </source>
</evidence>
<proteinExistence type="predicted"/>
<reference evidence="2" key="1">
    <citation type="journal article" date="2017" name="Genome Biol.">
        <title>Comparative genomics reveals high biological diversity and specific adaptations in the industrially and medically important fungal genus Aspergillus.</title>
        <authorList>
            <person name="de Vries R.P."/>
            <person name="Riley R."/>
            <person name="Wiebenga A."/>
            <person name="Aguilar-Osorio G."/>
            <person name="Amillis S."/>
            <person name="Uchima C.A."/>
            <person name="Anderluh G."/>
            <person name="Asadollahi M."/>
            <person name="Askin M."/>
            <person name="Barry K."/>
            <person name="Battaglia E."/>
            <person name="Bayram O."/>
            <person name="Benocci T."/>
            <person name="Braus-Stromeyer S.A."/>
            <person name="Caldana C."/>
            <person name="Canovas D."/>
            <person name="Cerqueira G.C."/>
            <person name="Chen F."/>
            <person name="Chen W."/>
            <person name="Choi C."/>
            <person name="Clum A."/>
            <person name="Dos Santos R.A."/>
            <person name="Damasio A.R."/>
            <person name="Diallinas G."/>
            <person name="Emri T."/>
            <person name="Fekete E."/>
            <person name="Flipphi M."/>
            <person name="Freyberg S."/>
            <person name="Gallo A."/>
            <person name="Gournas C."/>
            <person name="Habgood R."/>
            <person name="Hainaut M."/>
            <person name="Harispe M.L."/>
            <person name="Henrissat B."/>
            <person name="Hilden K.S."/>
            <person name="Hope R."/>
            <person name="Hossain A."/>
            <person name="Karabika E."/>
            <person name="Karaffa L."/>
            <person name="Karanyi Z."/>
            <person name="Krasevec N."/>
            <person name="Kuo A."/>
            <person name="Kusch H."/>
            <person name="LaButti K."/>
            <person name="Lagendijk E.L."/>
            <person name="Lapidus A."/>
            <person name="Levasseur A."/>
            <person name="Lindquist E."/>
            <person name="Lipzen A."/>
            <person name="Logrieco A.F."/>
            <person name="MacCabe A."/>
            <person name="Maekelae M.R."/>
            <person name="Malavazi I."/>
            <person name="Melin P."/>
            <person name="Meyer V."/>
            <person name="Mielnichuk N."/>
            <person name="Miskei M."/>
            <person name="Molnar A.P."/>
            <person name="Mule G."/>
            <person name="Ngan C.Y."/>
            <person name="Orejas M."/>
            <person name="Orosz E."/>
            <person name="Ouedraogo J.P."/>
            <person name="Overkamp K.M."/>
            <person name="Park H.-S."/>
            <person name="Perrone G."/>
            <person name="Piumi F."/>
            <person name="Punt P.J."/>
            <person name="Ram A.F."/>
            <person name="Ramon A."/>
            <person name="Rauscher S."/>
            <person name="Record E."/>
            <person name="Riano-Pachon D.M."/>
            <person name="Robert V."/>
            <person name="Roehrig J."/>
            <person name="Ruller R."/>
            <person name="Salamov A."/>
            <person name="Salih N.S."/>
            <person name="Samson R.A."/>
            <person name="Sandor E."/>
            <person name="Sanguinetti M."/>
            <person name="Schuetze T."/>
            <person name="Sepcic K."/>
            <person name="Shelest E."/>
            <person name="Sherlock G."/>
            <person name="Sophianopoulou V."/>
            <person name="Squina F.M."/>
            <person name="Sun H."/>
            <person name="Susca A."/>
            <person name="Todd R.B."/>
            <person name="Tsang A."/>
            <person name="Unkles S.E."/>
            <person name="van de Wiele N."/>
            <person name="van Rossen-Uffink D."/>
            <person name="Oliveira J.V."/>
            <person name="Vesth T.C."/>
            <person name="Visser J."/>
            <person name="Yu J.-H."/>
            <person name="Zhou M."/>
            <person name="Andersen M.R."/>
            <person name="Archer D.B."/>
            <person name="Baker S.E."/>
            <person name="Benoit I."/>
            <person name="Brakhage A.A."/>
            <person name="Braus G.H."/>
            <person name="Fischer R."/>
            <person name="Frisvad J.C."/>
            <person name="Goldman G.H."/>
            <person name="Houbraken J."/>
            <person name="Oakley B."/>
            <person name="Pocsi I."/>
            <person name="Scazzocchio C."/>
            <person name="Seiboth B."/>
            <person name="vanKuyk P.A."/>
            <person name="Wortman J."/>
            <person name="Dyer P.S."/>
            <person name="Grigoriev I.V."/>
        </authorList>
    </citation>
    <scope>NUCLEOTIDE SEQUENCE [LARGE SCALE GENOMIC DNA]</scope>
    <source>
        <strain evidence="2">CBS 516.65</strain>
    </source>
</reference>
<name>A0A1L9VF52_ASPGL</name>
<dbReference type="EMBL" id="KV878902">
    <property type="protein sequence ID" value="OJJ82523.1"/>
    <property type="molecule type" value="Genomic_DNA"/>
</dbReference>
<sequence length="69" mass="7776">MHGGFGTGVTSSDQEGERRLFIHTKDFNDAEDMHRVLERLDDPNEYSTGQSLLRGGSLFPSWAFSKEQS</sequence>
<dbReference type="OrthoDB" id="10067381at2759"/>
<accession>A0A1L9VF52</accession>
<keyword evidence="2" id="KW-1185">Reference proteome</keyword>
<dbReference type="VEuPathDB" id="FungiDB:ASPGLDRAFT_551240"/>
<dbReference type="AlphaFoldDB" id="A0A1L9VF52"/>
<organism evidence="1 2">
    <name type="scientific">Aspergillus glaucus CBS 516.65</name>
    <dbReference type="NCBI Taxonomy" id="1160497"/>
    <lineage>
        <taxon>Eukaryota</taxon>
        <taxon>Fungi</taxon>
        <taxon>Dikarya</taxon>
        <taxon>Ascomycota</taxon>
        <taxon>Pezizomycotina</taxon>
        <taxon>Eurotiomycetes</taxon>
        <taxon>Eurotiomycetidae</taxon>
        <taxon>Eurotiales</taxon>
        <taxon>Aspergillaceae</taxon>
        <taxon>Aspergillus</taxon>
        <taxon>Aspergillus subgen. Aspergillus</taxon>
    </lineage>
</organism>
<evidence type="ECO:0000313" key="1">
    <source>
        <dbReference type="EMBL" id="OJJ82523.1"/>
    </source>
</evidence>
<dbReference type="Proteomes" id="UP000184300">
    <property type="component" value="Unassembled WGS sequence"/>
</dbReference>
<protein>
    <submittedName>
        <fullName evidence="1">Uncharacterized protein</fullName>
    </submittedName>
</protein>
<dbReference type="Pfam" id="PF08939">
    <property type="entry name" value="Bles03"/>
    <property type="match status" value="1"/>
</dbReference>
<dbReference type="RefSeq" id="XP_022399221.1">
    <property type="nucleotide sequence ID" value="XM_022548117.1"/>
</dbReference>
<dbReference type="InterPro" id="IPR015034">
    <property type="entry name" value="Bles03"/>
</dbReference>